<dbReference type="EMBL" id="BLIN01000005">
    <property type="protein sequence ID" value="GFE08550.1"/>
    <property type="molecule type" value="Genomic_DNA"/>
</dbReference>
<name>A0A640SBN8_9ACTN</name>
<gene>
    <name evidence="1" type="ORF">Scani_48180</name>
</gene>
<sequence length="114" mass="12224">MLADPWDARDPWAMNDDLPDTDELRHAVGELAEALETMLNLLKADAIPRTPEAMSLIRKAITMVDKSGDSFANPSPAGELLPLAAAINAMTTAAREQILDDAVARSPAPDHPPL</sequence>
<accession>A0A640SBN8</accession>
<protein>
    <submittedName>
        <fullName evidence="1">Uncharacterized protein</fullName>
    </submittedName>
</protein>
<reference evidence="1 2" key="1">
    <citation type="submission" date="2019-12" db="EMBL/GenBank/DDBJ databases">
        <title>Whole genome shotgun sequence of Streptomyces caniferus NBRC 15389.</title>
        <authorList>
            <person name="Ichikawa N."/>
            <person name="Kimura A."/>
            <person name="Kitahashi Y."/>
            <person name="Komaki H."/>
            <person name="Tamura T."/>
        </authorList>
    </citation>
    <scope>NUCLEOTIDE SEQUENCE [LARGE SCALE GENOMIC DNA]</scope>
    <source>
        <strain evidence="1 2">NBRC 15389</strain>
    </source>
</reference>
<proteinExistence type="predicted"/>
<evidence type="ECO:0000313" key="1">
    <source>
        <dbReference type="EMBL" id="GFE08550.1"/>
    </source>
</evidence>
<dbReference type="AlphaFoldDB" id="A0A640SBN8"/>
<dbReference type="Proteomes" id="UP000435837">
    <property type="component" value="Unassembled WGS sequence"/>
</dbReference>
<evidence type="ECO:0000313" key="2">
    <source>
        <dbReference type="Proteomes" id="UP000435837"/>
    </source>
</evidence>
<comment type="caution">
    <text evidence="1">The sequence shown here is derived from an EMBL/GenBank/DDBJ whole genome shotgun (WGS) entry which is preliminary data.</text>
</comment>
<organism evidence="1 2">
    <name type="scientific">Streptomyces caniferus</name>
    <dbReference type="NCBI Taxonomy" id="285557"/>
    <lineage>
        <taxon>Bacteria</taxon>
        <taxon>Bacillati</taxon>
        <taxon>Actinomycetota</taxon>
        <taxon>Actinomycetes</taxon>
        <taxon>Kitasatosporales</taxon>
        <taxon>Streptomycetaceae</taxon>
        <taxon>Streptomyces</taxon>
    </lineage>
</organism>